<proteinExistence type="predicted"/>
<feature type="chain" id="PRO_5046502535" description="Trimeric autotransporter adhesin YadA-like head domain-containing protein" evidence="1">
    <location>
        <begin position="31"/>
        <end position="978"/>
    </location>
</feature>
<evidence type="ECO:0000313" key="2">
    <source>
        <dbReference type="EMBL" id="MBH8558083.1"/>
    </source>
</evidence>
<keyword evidence="1" id="KW-0732">Signal</keyword>
<dbReference type="Proteomes" id="UP000625631">
    <property type="component" value="Unassembled WGS sequence"/>
</dbReference>
<keyword evidence="3" id="KW-1185">Reference proteome</keyword>
<comment type="caution">
    <text evidence="2">The sequence shown here is derived from an EMBL/GenBank/DDBJ whole genome shotgun (WGS) entry which is preliminary data.</text>
</comment>
<dbReference type="EMBL" id="JAEDAE010000003">
    <property type="protein sequence ID" value="MBH8558083.1"/>
    <property type="molecule type" value="Genomic_DNA"/>
</dbReference>
<protein>
    <recommendedName>
        <fullName evidence="4">Trimeric autotransporter adhesin YadA-like head domain-containing protein</fullName>
    </recommendedName>
</protein>
<dbReference type="RefSeq" id="WP_198075156.1">
    <property type="nucleotide sequence ID" value="NZ_JAEDAE010000003.1"/>
</dbReference>
<reference evidence="2 3" key="1">
    <citation type="submission" date="2020-12" db="EMBL/GenBank/DDBJ databases">
        <title>Hymenobacter sp.</title>
        <authorList>
            <person name="Kim M.K."/>
        </authorList>
    </citation>
    <scope>NUCLEOTIDE SEQUENCE [LARGE SCALE GENOMIC DNA]</scope>
    <source>
        <strain evidence="2 3">BT442</strain>
    </source>
</reference>
<evidence type="ECO:0000313" key="3">
    <source>
        <dbReference type="Proteomes" id="UP000625631"/>
    </source>
</evidence>
<gene>
    <name evidence="2" type="ORF">I7X13_08500</name>
</gene>
<feature type="signal peptide" evidence="1">
    <location>
        <begin position="1"/>
        <end position="30"/>
    </location>
</feature>
<accession>A0ABS0Q614</accession>
<sequence>MTSCIPARHRWAAPLALALVAVGQPQMVWAQNVGIGTTQPTQTLDVNGSTRVRGLSGTGVRVVTADDNGNLSTAPLGTGGTTGSYIQNQTTVQPGASFNIGNNGVIGGRLGIGTAAPATALDLYNGEFRLTQNGGAPAPAQLSQLTSNVTTTATGVGPGQTFSLPLGARITQIDVFVAPGATTSGTFRLQQGTPSAAASAIYSQTVNYTAGPGTTATSIVLPTPTDPLMSQQYSFSLGSNVLAHYASGGNPYAGGQAFANTTPLSAVSDLKFVVYYIDPGTAALYANPAGQVGIGTLFPTANLDVVGTARFSSLGSSGTRAVFADNFGQLSAQPVPGTQNEFWNTTGNVGLPNGRFLGTTDNVEVPFRVNNAEIMRLKANGAIWAGLRTNVMLGVNAGAALDAGATANTFVGQAAGAQAVGSADNTLVGNRAGTDATGDRNTAVGSQAGDALGNGADNALLGVSAGKYAPGALRNVAVGSNAGYNLGAGANNVWVGYNSGVGNSSASPAASGNVGLGAFAGLRIDSGTGNTFVGQNAGQTISTGSHNVFIGDGADVISTSKSGLNNAGAIGYNAQVGLDNALVLGGTGLNAVSVGINNPYPFSRLSFGSSGNGAFSTPSNRLALREGSSGEDFIGLGLVRGTSTAASTGGLGLWGGSGSSTPPYDGNTGQKAALTVYSSTTPRVGVGTYDPVSLLSNTDNAQLLVPSDNVLPGSTALAWLTEQNSSYAALLANNGTGNGANGLAVKVDGTGGAATTALLVSKAPSGGTPAPLLVVKASGNVGVGVAAPQAALDVNGNAQFSGTVQATGSVQTGGNYNYSTLQTRAVAVGASAFQPTAAASWQLNAFGPSAVLSGAIANGTAGTTRSVYADVYLPDGATVNGLSALVYDADATNSVQVFLETISLADGTFATAVPPLIATDQSAGSAASYQTLNLASGAPVITTNTAQYRYRLRFDTRDNNANLRLAHVKVTYTVIKAD</sequence>
<evidence type="ECO:0000256" key="1">
    <source>
        <dbReference type="SAM" id="SignalP"/>
    </source>
</evidence>
<evidence type="ECO:0008006" key="4">
    <source>
        <dbReference type="Google" id="ProtNLM"/>
    </source>
</evidence>
<name>A0ABS0Q614_9BACT</name>
<organism evidence="2 3">
    <name type="scientific">Hymenobacter negativus</name>
    <dbReference type="NCBI Taxonomy" id="2795026"/>
    <lineage>
        <taxon>Bacteria</taxon>
        <taxon>Pseudomonadati</taxon>
        <taxon>Bacteroidota</taxon>
        <taxon>Cytophagia</taxon>
        <taxon>Cytophagales</taxon>
        <taxon>Hymenobacteraceae</taxon>
        <taxon>Hymenobacter</taxon>
    </lineage>
</organism>